<dbReference type="SUPFAM" id="SSF48179">
    <property type="entry name" value="6-phosphogluconate dehydrogenase C-terminal domain-like"/>
    <property type="match status" value="1"/>
</dbReference>
<evidence type="ECO:0000256" key="2">
    <source>
        <dbReference type="ARBA" id="ARBA00022857"/>
    </source>
</evidence>
<keyword evidence="2 4" id="KW-0521">NADP</keyword>
<evidence type="ECO:0000256" key="1">
    <source>
        <dbReference type="ARBA" id="ARBA00007870"/>
    </source>
</evidence>
<dbReference type="Gene3D" id="3.40.50.720">
    <property type="entry name" value="NAD(P)-binding Rossmann-like Domain"/>
    <property type="match status" value="1"/>
</dbReference>
<dbReference type="EMBL" id="MCGT01000007">
    <property type="protein sequence ID" value="ORX58118.1"/>
    <property type="molecule type" value="Genomic_DNA"/>
</dbReference>
<comment type="catalytic activity">
    <reaction evidence="4">
        <text>(R)-pantoate + NADP(+) = 2-dehydropantoate + NADPH + H(+)</text>
        <dbReference type="Rhea" id="RHEA:16233"/>
        <dbReference type="ChEBI" id="CHEBI:11561"/>
        <dbReference type="ChEBI" id="CHEBI:15378"/>
        <dbReference type="ChEBI" id="CHEBI:15980"/>
        <dbReference type="ChEBI" id="CHEBI:57783"/>
        <dbReference type="ChEBI" id="CHEBI:58349"/>
        <dbReference type="EC" id="1.1.1.169"/>
    </reaction>
</comment>
<feature type="domain" description="Ketopantoate reductase N-terminal" evidence="5">
    <location>
        <begin position="8"/>
        <end position="138"/>
    </location>
</feature>
<comment type="caution">
    <text evidence="7">The sequence shown here is derived from an EMBL/GenBank/DDBJ whole genome shotgun (WGS) entry which is preliminary data.</text>
</comment>
<dbReference type="InterPro" id="IPR051402">
    <property type="entry name" value="KPR-Related"/>
</dbReference>
<gene>
    <name evidence="7" type="ORF">DM01DRAFT_13115</name>
</gene>
<proteinExistence type="inferred from homology"/>
<dbReference type="Proteomes" id="UP000242146">
    <property type="component" value="Unassembled WGS sequence"/>
</dbReference>
<dbReference type="GO" id="GO:0005737">
    <property type="term" value="C:cytoplasm"/>
    <property type="evidence" value="ECO:0007669"/>
    <property type="project" value="TreeGrafter"/>
</dbReference>
<dbReference type="FunFam" id="1.10.1040.10:FF:000017">
    <property type="entry name" value="2-dehydropantoate 2-reductase"/>
    <property type="match status" value="1"/>
</dbReference>
<name>A0A1X2GNY7_9FUNG</name>
<dbReference type="OrthoDB" id="3609at2759"/>
<dbReference type="GO" id="GO:0008677">
    <property type="term" value="F:2-dehydropantoate 2-reductase activity"/>
    <property type="evidence" value="ECO:0007669"/>
    <property type="project" value="UniProtKB-EC"/>
</dbReference>
<dbReference type="SUPFAM" id="SSF51735">
    <property type="entry name" value="NAD(P)-binding Rossmann-fold domains"/>
    <property type="match status" value="1"/>
</dbReference>
<protein>
    <recommendedName>
        <fullName evidence="4">2-dehydropantoate 2-reductase</fullName>
        <ecNumber evidence="4">1.1.1.169</ecNumber>
    </recommendedName>
    <alternativeName>
        <fullName evidence="4">Ketopantoate reductase</fullName>
    </alternativeName>
</protein>
<dbReference type="AlphaFoldDB" id="A0A1X2GNY7"/>
<dbReference type="NCBIfam" id="TIGR00745">
    <property type="entry name" value="apbA_panE"/>
    <property type="match status" value="1"/>
</dbReference>
<dbReference type="InterPro" id="IPR036291">
    <property type="entry name" value="NAD(P)-bd_dom_sf"/>
</dbReference>
<evidence type="ECO:0000259" key="5">
    <source>
        <dbReference type="Pfam" id="PF02558"/>
    </source>
</evidence>
<evidence type="ECO:0000313" key="8">
    <source>
        <dbReference type="Proteomes" id="UP000242146"/>
    </source>
</evidence>
<dbReference type="InterPro" id="IPR003710">
    <property type="entry name" value="ApbA"/>
</dbReference>
<comment type="similarity">
    <text evidence="1 4">Belongs to the ketopantoate reductase family.</text>
</comment>
<evidence type="ECO:0000259" key="6">
    <source>
        <dbReference type="Pfam" id="PF08546"/>
    </source>
</evidence>
<keyword evidence="8" id="KW-1185">Reference proteome</keyword>
<dbReference type="Gene3D" id="1.10.1040.10">
    <property type="entry name" value="N-(1-d-carboxylethyl)-l-norvaline Dehydrogenase, domain 2"/>
    <property type="match status" value="1"/>
</dbReference>
<dbReference type="PANTHER" id="PTHR21708:SF26">
    <property type="entry name" value="2-DEHYDROPANTOATE 2-REDUCTASE"/>
    <property type="match status" value="1"/>
</dbReference>
<feature type="domain" description="Ketopantoate reductase C-terminal" evidence="6">
    <location>
        <begin position="188"/>
        <end position="308"/>
    </location>
</feature>
<reference evidence="7 8" key="1">
    <citation type="submission" date="2016-07" db="EMBL/GenBank/DDBJ databases">
        <title>Pervasive Adenine N6-methylation of Active Genes in Fungi.</title>
        <authorList>
            <consortium name="DOE Joint Genome Institute"/>
            <person name="Mondo S.J."/>
            <person name="Dannebaum R.O."/>
            <person name="Kuo R.C."/>
            <person name="Labutti K."/>
            <person name="Haridas S."/>
            <person name="Kuo A."/>
            <person name="Salamov A."/>
            <person name="Ahrendt S.R."/>
            <person name="Lipzen A."/>
            <person name="Sullivan W."/>
            <person name="Andreopoulos W.B."/>
            <person name="Clum A."/>
            <person name="Lindquist E."/>
            <person name="Daum C."/>
            <person name="Ramamoorthy G.K."/>
            <person name="Gryganskyi A."/>
            <person name="Culley D."/>
            <person name="Magnuson J.K."/>
            <person name="James T.Y."/>
            <person name="O'Malley M.A."/>
            <person name="Stajich J.E."/>
            <person name="Spatafora J.W."/>
            <person name="Visel A."/>
            <person name="Grigoriev I.V."/>
        </authorList>
    </citation>
    <scope>NUCLEOTIDE SEQUENCE [LARGE SCALE GENOMIC DNA]</scope>
    <source>
        <strain evidence="7 8">NRRL 3301</strain>
    </source>
</reference>
<dbReference type="Pfam" id="PF02558">
    <property type="entry name" value="ApbA"/>
    <property type="match status" value="1"/>
</dbReference>
<organism evidence="7 8">
    <name type="scientific">Hesseltinella vesiculosa</name>
    <dbReference type="NCBI Taxonomy" id="101127"/>
    <lineage>
        <taxon>Eukaryota</taxon>
        <taxon>Fungi</taxon>
        <taxon>Fungi incertae sedis</taxon>
        <taxon>Mucoromycota</taxon>
        <taxon>Mucoromycotina</taxon>
        <taxon>Mucoromycetes</taxon>
        <taxon>Mucorales</taxon>
        <taxon>Cunninghamellaceae</taxon>
        <taxon>Hesseltinella</taxon>
    </lineage>
</organism>
<dbReference type="PANTHER" id="PTHR21708">
    <property type="entry name" value="PROBABLE 2-DEHYDROPANTOATE 2-REDUCTASE"/>
    <property type="match status" value="1"/>
</dbReference>
<dbReference type="Pfam" id="PF08546">
    <property type="entry name" value="ApbA_C"/>
    <property type="match status" value="1"/>
</dbReference>
<dbReference type="InterPro" id="IPR013332">
    <property type="entry name" value="KPR_N"/>
</dbReference>
<comment type="function">
    <text evidence="4">Catalyzes the NADPH-dependent reduction of ketopantoate into pantoic acid.</text>
</comment>
<dbReference type="InterPro" id="IPR013328">
    <property type="entry name" value="6PGD_dom2"/>
</dbReference>
<evidence type="ECO:0000313" key="7">
    <source>
        <dbReference type="EMBL" id="ORX58118.1"/>
    </source>
</evidence>
<evidence type="ECO:0000256" key="3">
    <source>
        <dbReference type="ARBA" id="ARBA00023002"/>
    </source>
</evidence>
<dbReference type="EC" id="1.1.1.169" evidence="4"/>
<dbReference type="STRING" id="101127.A0A1X2GNY7"/>
<sequence length="318" mass="35051">MSAPSPQILTVGSGAVGSLYSWRLASSAAVTVVCRSSYDIVTKQGFTMTTQKFGDATFHPDHVAKSVEEAVGLNNGRPFDFILVTLKALPLEYDVSKMIEPAVTRGKTTIVLIQNGLGIEEPIVQRFPDNPLISCAAYVKPGHIKMVIPNEHLVVGLYKPSKVDSSQQRQVFVDLLEKGNVDVDLTDDIEQLRWQKLFWNASYSSVCTILQTDTTGSKLAKNTLVNVIRDVARAANANGYEFDEQEQVDLMIGMTEGKAEGYKPSMLLDYERKQPMEVEVILGTALRRAKEKGVAVPYLETAYDLCTALNALNLRSKM</sequence>
<evidence type="ECO:0000256" key="4">
    <source>
        <dbReference type="RuleBase" id="RU362068"/>
    </source>
</evidence>
<accession>A0A1X2GNY7</accession>
<dbReference type="InterPro" id="IPR013752">
    <property type="entry name" value="KPA_reductase"/>
</dbReference>
<dbReference type="GO" id="GO:0015940">
    <property type="term" value="P:pantothenate biosynthetic process"/>
    <property type="evidence" value="ECO:0007669"/>
    <property type="project" value="InterPro"/>
</dbReference>
<dbReference type="InterPro" id="IPR008927">
    <property type="entry name" value="6-PGluconate_DH-like_C_sf"/>
</dbReference>
<keyword evidence="3 4" id="KW-0560">Oxidoreductase</keyword>